<feature type="transmembrane region" description="Helical" evidence="5">
    <location>
        <begin position="157"/>
        <end position="178"/>
    </location>
</feature>
<feature type="domain" description="EamA" evidence="6">
    <location>
        <begin position="162"/>
        <end position="296"/>
    </location>
</feature>
<evidence type="ECO:0000256" key="5">
    <source>
        <dbReference type="SAM" id="Phobius"/>
    </source>
</evidence>
<comment type="subcellular location">
    <subcellularLocation>
        <location evidence="1">Membrane</location>
        <topology evidence="1">Multi-pass membrane protein</topology>
    </subcellularLocation>
</comment>
<feature type="domain" description="EamA" evidence="6">
    <location>
        <begin position="20"/>
        <end position="145"/>
    </location>
</feature>
<feature type="transmembrane region" description="Helical" evidence="5">
    <location>
        <begin position="20"/>
        <end position="38"/>
    </location>
</feature>
<dbReference type="InterPro" id="IPR000620">
    <property type="entry name" value="EamA_dom"/>
</dbReference>
<evidence type="ECO:0000256" key="2">
    <source>
        <dbReference type="ARBA" id="ARBA00022692"/>
    </source>
</evidence>
<evidence type="ECO:0000256" key="4">
    <source>
        <dbReference type="ARBA" id="ARBA00023136"/>
    </source>
</evidence>
<keyword evidence="4 5" id="KW-0472">Membrane</keyword>
<proteinExistence type="predicted"/>
<organism evidence="7">
    <name type="scientific">freshwater metagenome</name>
    <dbReference type="NCBI Taxonomy" id="449393"/>
    <lineage>
        <taxon>unclassified sequences</taxon>
        <taxon>metagenomes</taxon>
        <taxon>ecological metagenomes</taxon>
    </lineage>
</organism>
<dbReference type="InterPro" id="IPR050638">
    <property type="entry name" value="AA-Vitamin_Transporters"/>
</dbReference>
<dbReference type="PANTHER" id="PTHR32322:SF2">
    <property type="entry name" value="EAMA DOMAIN-CONTAINING PROTEIN"/>
    <property type="match status" value="1"/>
</dbReference>
<evidence type="ECO:0000259" key="6">
    <source>
        <dbReference type="Pfam" id="PF00892"/>
    </source>
</evidence>
<evidence type="ECO:0000256" key="1">
    <source>
        <dbReference type="ARBA" id="ARBA00004141"/>
    </source>
</evidence>
<name>A0A6J7CY25_9ZZZZ</name>
<dbReference type="GO" id="GO:0016020">
    <property type="term" value="C:membrane"/>
    <property type="evidence" value="ECO:0007669"/>
    <property type="project" value="UniProtKB-SubCell"/>
</dbReference>
<feature type="transmembrane region" description="Helical" evidence="5">
    <location>
        <begin position="50"/>
        <end position="66"/>
    </location>
</feature>
<gene>
    <name evidence="7" type="ORF">UFOPK3376_00263</name>
</gene>
<feature type="transmembrane region" description="Helical" evidence="5">
    <location>
        <begin position="256"/>
        <end position="275"/>
    </location>
</feature>
<accession>A0A6J7CY25</accession>
<reference evidence="7" key="1">
    <citation type="submission" date="2020-05" db="EMBL/GenBank/DDBJ databases">
        <authorList>
            <person name="Chiriac C."/>
            <person name="Salcher M."/>
            <person name="Ghai R."/>
            <person name="Kavagutti S V."/>
        </authorList>
    </citation>
    <scope>NUCLEOTIDE SEQUENCE</scope>
</reference>
<dbReference type="PANTHER" id="PTHR32322">
    <property type="entry name" value="INNER MEMBRANE TRANSPORTER"/>
    <property type="match status" value="1"/>
</dbReference>
<dbReference type="Pfam" id="PF00892">
    <property type="entry name" value="EamA"/>
    <property type="match status" value="2"/>
</dbReference>
<protein>
    <submittedName>
        <fullName evidence="7">Unannotated protein</fullName>
    </submittedName>
</protein>
<feature type="transmembrane region" description="Helical" evidence="5">
    <location>
        <begin position="103"/>
        <end position="125"/>
    </location>
</feature>
<sequence>MTDTAPNKPAVEPATMGIRLALLLMVTFFGGSMPAYKLAGDSFGPATANLGRFVIAASVLVIVARRRLPSARGHGRKLILIGMFGIGLMAVFLGVGVDKGSATISSIIVGLEPIGVALAGALIVGDKPSRRSLLALAFGILGVIAASGIVTEGSHGAAILPMLLLVGTVVTFSVYTAFVRRAGQGVDPLAVAAMTQVGALFFVIPACLLDLFGKGMVRSSGVHPKAVWAVVFLGVGSAVGYLLLCSVLANQPSNRVAVSMFLTPLLGVMFSWLVVGEHLHLRHAYGGALVLLAIWISEGGKQATQIELVIAESPPV</sequence>
<feature type="transmembrane region" description="Helical" evidence="5">
    <location>
        <begin position="78"/>
        <end position="97"/>
    </location>
</feature>
<dbReference type="SUPFAM" id="SSF103481">
    <property type="entry name" value="Multidrug resistance efflux transporter EmrE"/>
    <property type="match status" value="2"/>
</dbReference>
<keyword evidence="3 5" id="KW-1133">Transmembrane helix</keyword>
<dbReference type="InterPro" id="IPR037185">
    <property type="entry name" value="EmrE-like"/>
</dbReference>
<feature type="transmembrane region" description="Helical" evidence="5">
    <location>
        <begin position="225"/>
        <end position="244"/>
    </location>
</feature>
<keyword evidence="2 5" id="KW-0812">Transmembrane</keyword>
<feature type="transmembrane region" description="Helical" evidence="5">
    <location>
        <begin position="190"/>
        <end position="213"/>
    </location>
</feature>
<dbReference type="AlphaFoldDB" id="A0A6J7CY25"/>
<evidence type="ECO:0000256" key="3">
    <source>
        <dbReference type="ARBA" id="ARBA00022989"/>
    </source>
</evidence>
<evidence type="ECO:0000313" key="7">
    <source>
        <dbReference type="EMBL" id="CAB4861059.1"/>
    </source>
</evidence>
<dbReference type="EMBL" id="CAFBLP010000004">
    <property type="protein sequence ID" value="CAB4861059.1"/>
    <property type="molecule type" value="Genomic_DNA"/>
</dbReference>
<feature type="transmembrane region" description="Helical" evidence="5">
    <location>
        <begin position="132"/>
        <end position="151"/>
    </location>
</feature>